<reference evidence="2 3" key="1">
    <citation type="submission" date="2020-02" db="EMBL/GenBank/DDBJ databases">
        <title>Aliifodinibius halophilus 2W32, complete genome.</title>
        <authorList>
            <person name="Li Y."/>
            <person name="Wu S."/>
        </authorList>
    </citation>
    <scope>NUCLEOTIDE SEQUENCE [LARGE SCALE GENOMIC DNA]</scope>
    <source>
        <strain evidence="2 3">2W32</strain>
    </source>
</reference>
<dbReference type="AlphaFoldDB" id="A0A6M1TJS5"/>
<dbReference type="Proteomes" id="UP000479132">
    <property type="component" value="Unassembled WGS sequence"/>
</dbReference>
<dbReference type="PANTHER" id="PTHR30163">
    <property type="entry name" value="MEMBRANE-BOUND LYTIC MUREIN TRANSGLYCOSYLASE B"/>
    <property type="match status" value="1"/>
</dbReference>
<organism evidence="2 3">
    <name type="scientific">Fodinibius halophilus</name>
    <dbReference type="NCBI Taxonomy" id="1736908"/>
    <lineage>
        <taxon>Bacteria</taxon>
        <taxon>Pseudomonadati</taxon>
        <taxon>Balneolota</taxon>
        <taxon>Balneolia</taxon>
        <taxon>Balneolales</taxon>
        <taxon>Balneolaceae</taxon>
        <taxon>Fodinibius</taxon>
    </lineage>
</organism>
<gene>
    <name evidence="2" type="ORF">G3569_10815</name>
</gene>
<sequence>MRLSSKQSSLLTIILLIFLWIILFVFSAAAGNNYSTNTENSKFVSPYHSLEDPTEEKESLQPLIAFLKKEGYEIEELLADSRFELYDGIADRFRKSAERKSHTLESYKRILGFDAKAREIRNFINKHSDQLDKASQEYGISKYVISAIIGIESDFGQNIGSYNPFNAYVSMYAENYRRDFAKAQLKELMEFVARNNIDVFELKSSYAGAMTFAQFIPYSLNKWFVGKDLFDMDNNIMSVANYLAYFKKRTNSIRTAVLRYNPSSLYTKAVLDLADTAEKRYGTR</sequence>
<evidence type="ECO:0000313" key="2">
    <source>
        <dbReference type="EMBL" id="NGP88850.1"/>
    </source>
</evidence>
<accession>A0A6M1TJS5</accession>
<name>A0A6M1TJS5_9BACT</name>
<dbReference type="GO" id="GO:0009253">
    <property type="term" value="P:peptidoglycan catabolic process"/>
    <property type="evidence" value="ECO:0007669"/>
    <property type="project" value="TreeGrafter"/>
</dbReference>
<comment type="caution">
    <text evidence="2">The sequence shown here is derived from an EMBL/GenBank/DDBJ whole genome shotgun (WGS) entry which is preliminary data.</text>
</comment>
<evidence type="ECO:0000313" key="3">
    <source>
        <dbReference type="Proteomes" id="UP000479132"/>
    </source>
</evidence>
<dbReference type="Pfam" id="PF13406">
    <property type="entry name" value="SLT_2"/>
    <property type="match status" value="1"/>
</dbReference>
<dbReference type="PANTHER" id="PTHR30163:SF9">
    <property type="entry name" value="MEMBRANE-BOUND LYTIC MUREIN TRANSGLYCOSYLASE B"/>
    <property type="match status" value="1"/>
</dbReference>
<dbReference type="SUPFAM" id="SSF53955">
    <property type="entry name" value="Lysozyme-like"/>
    <property type="match status" value="1"/>
</dbReference>
<dbReference type="InterPro" id="IPR023346">
    <property type="entry name" value="Lysozyme-like_dom_sf"/>
</dbReference>
<dbReference type="InterPro" id="IPR031304">
    <property type="entry name" value="SLT_2"/>
</dbReference>
<dbReference type="EMBL" id="JAALLS010000013">
    <property type="protein sequence ID" value="NGP88850.1"/>
    <property type="molecule type" value="Genomic_DNA"/>
</dbReference>
<dbReference type="InterPro" id="IPR043426">
    <property type="entry name" value="MltB-like"/>
</dbReference>
<feature type="domain" description="Transglycosylase SLT" evidence="1">
    <location>
        <begin position="74"/>
        <end position="244"/>
    </location>
</feature>
<dbReference type="GO" id="GO:0008933">
    <property type="term" value="F:peptidoglycan lytic transglycosylase activity"/>
    <property type="evidence" value="ECO:0007669"/>
    <property type="project" value="TreeGrafter"/>
</dbReference>
<keyword evidence="3" id="KW-1185">Reference proteome</keyword>
<dbReference type="Gene3D" id="1.10.530.10">
    <property type="match status" value="1"/>
</dbReference>
<proteinExistence type="predicted"/>
<protein>
    <recommendedName>
        <fullName evidence="1">Transglycosylase SLT domain-containing protein</fullName>
    </recommendedName>
</protein>
<dbReference type="RefSeq" id="WP_165269007.1">
    <property type="nucleotide sequence ID" value="NZ_JAALLS010000013.1"/>
</dbReference>
<dbReference type="Gene3D" id="1.10.8.350">
    <property type="entry name" value="Bacterial muramidase"/>
    <property type="match status" value="1"/>
</dbReference>
<evidence type="ECO:0000259" key="1">
    <source>
        <dbReference type="Pfam" id="PF13406"/>
    </source>
</evidence>